<accession>A0A6G0TJ40</accession>
<evidence type="ECO:0000313" key="2">
    <source>
        <dbReference type="Proteomes" id="UP000475862"/>
    </source>
</evidence>
<evidence type="ECO:0000313" key="1">
    <source>
        <dbReference type="EMBL" id="KAE9533521.1"/>
    </source>
</evidence>
<gene>
    <name evidence="1" type="ORF">AGLY_009159</name>
</gene>
<reference evidence="1 2" key="1">
    <citation type="submission" date="2019-08" db="EMBL/GenBank/DDBJ databases">
        <title>The genome of the soybean aphid Biotype 1, its phylome, world population structure and adaptation to the North American continent.</title>
        <authorList>
            <person name="Giordano R."/>
            <person name="Donthu R.K."/>
            <person name="Hernandez A.G."/>
            <person name="Wright C.L."/>
            <person name="Zimin A.V."/>
        </authorList>
    </citation>
    <scope>NUCLEOTIDE SEQUENCE [LARGE SCALE GENOMIC DNA]</scope>
    <source>
        <tissue evidence="1">Whole aphids</tissue>
    </source>
</reference>
<dbReference type="AlphaFoldDB" id="A0A6G0TJ40"/>
<keyword evidence="2" id="KW-1185">Reference proteome</keyword>
<proteinExistence type="predicted"/>
<name>A0A6G0TJ40_APHGL</name>
<sequence>MLGALWSVNSSNFYEICQNRENLQTIDIKGYNIFGILFFVEVPNVKAVPTAPPVPNLKKKRRYLVKAGRPPPLRTFLSVYQSGLGHAVVFTVYTLYSSVYTIPVHGTPQNIFVNTKQNLIKLSILYILITDTLVSSPLLSLEREIGKWKYHSTNYQGEIFVLYKLNHSFLKSLIDV</sequence>
<dbReference type="EMBL" id="VYZN01000034">
    <property type="protein sequence ID" value="KAE9533521.1"/>
    <property type="molecule type" value="Genomic_DNA"/>
</dbReference>
<dbReference type="Proteomes" id="UP000475862">
    <property type="component" value="Unassembled WGS sequence"/>
</dbReference>
<organism evidence="1 2">
    <name type="scientific">Aphis glycines</name>
    <name type="common">Soybean aphid</name>
    <dbReference type="NCBI Taxonomy" id="307491"/>
    <lineage>
        <taxon>Eukaryota</taxon>
        <taxon>Metazoa</taxon>
        <taxon>Ecdysozoa</taxon>
        <taxon>Arthropoda</taxon>
        <taxon>Hexapoda</taxon>
        <taxon>Insecta</taxon>
        <taxon>Pterygota</taxon>
        <taxon>Neoptera</taxon>
        <taxon>Paraneoptera</taxon>
        <taxon>Hemiptera</taxon>
        <taxon>Sternorrhyncha</taxon>
        <taxon>Aphidomorpha</taxon>
        <taxon>Aphidoidea</taxon>
        <taxon>Aphididae</taxon>
        <taxon>Aphidini</taxon>
        <taxon>Aphis</taxon>
        <taxon>Aphis</taxon>
    </lineage>
</organism>
<comment type="caution">
    <text evidence="1">The sequence shown here is derived from an EMBL/GenBank/DDBJ whole genome shotgun (WGS) entry which is preliminary data.</text>
</comment>
<protein>
    <submittedName>
        <fullName evidence="1">Uncharacterized protein</fullName>
    </submittedName>
</protein>